<dbReference type="AlphaFoldDB" id="A0A8S0FG23"/>
<dbReference type="Gene3D" id="2.40.128.130">
    <property type="entry name" value="Autotransporter beta-domain"/>
    <property type="match status" value="1"/>
</dbReference>
<dbReference type="SUPFAM" id="SSF103515">
    <property type="entry name" value="Autotransporter"/>
    <property type="match status" value="1"/>
</dbReference>
<evidence type="ECO:0000313" key="2">
    <source>
        <dbReference type="EMBL" id="BBU79901.1"/>
    </source>
</evidence>
<sequence>MPNSALPWSRVNDHKKKRWSLAAKPACERGNQCLFSNTLTYSNTAYAWQQEYIVDTQPGHSTERYTWDSDHQPDYNDILSQRIQSSQRALGLEVNLAEETPVDVTSSMSMGWNFPLYEQVTTGPVAALHYDGTTTSMYNEFGDSTTTLADPLWHASVSTLGWRVDSRLGDLRPWAQISYNQQFGENIWKAQSGLSRMTATNQNGNWLPDVTVGADMLLNQNIAAYAALSQAENTTNNSDYLYTMGVSARF</sequence>
<evidence type="ECO:0000259" key="1">
    <source>
        <dbReference type="Pfam" id="PF03797"/>
    </source>
</evidence>
<accession>A0A8S0FG23</accession>
<dbReference type="InterPro" id="IPR005546">
    <property type="entry name" value="Autotransporte_beta"/>
</dbReference>
<dbReference type="Proteomes" id="UP000467488">
    <property type="component" value="Chromosome"/>
</dbReference>
<dbReference type="InterPro" id="IPR036709">
    <property type="entry name" value="Autotransporte_beta_dom_sf"/>
</dbReference>
<dbReference type="EMBL" id="AP022360">
    <property type="protein sequence ID" value="BBU79901.1"/>
    <property type="molecule type" value="Genomic_DNA"/>
</dbReference>
<protein>
    <submittedName>
        <fullName evidence="2">Lipase</fullName>
    </submittedName>
</protein>
<evidence type="ECO:0000313" key="3">
    <source>
        <dbReference type="Proteomes" id="UP000467488"/>
    </source>
</evidence>
<organism evidence="2 3">
    <name type="scientific">Escherichia coli</name>
    <dbReference type="NCBI Taxonomy" id="562"/>
    <lineage>
        <taxon>Bacteria</taxon>
        <taxon>Pseudomonadati</taxon>
        <taxon>Pseudomonadota</taxon>
        <taxon>Gammaproteobacteria</taxon>
        <taxon>Enterobacterales</taxon>
        <taxon>Enterobacteriaceae</taxon>
        <taxon>Escherichia</taxon>
    </lineage>
</organism>
<reference evidence="2 3" key="1">
    <citation type="submission" date="2020-01" db="EMBL/GenBank/DDBJ databases">
        <title>Dynamics of blaIMP-6 dissemination in carbapenem resistant Enterobacteriacea isolated from regional surveillance in Osaka, Japan.</title>
        <authorList>
            <person name="Abe R."/>
            <person name="Akeda Y."/>
            <person name="Sugawara Y."/>
            <person name="Yamamoto N."/>
            <person name="Tomono K."/>
            <person name="Takeuchi D."/>
            <person name="Kawahara R."/>
            <person name="Hamada S."/>
        </authorList>
    </citation>
    <scope>NUCLEOTIDE SEQUENCE [LARGE SCALE GENOMIC DNA]</scope>
    <source>
        <strain evidence="2 3">E300</strain>
    </source>
</reference>
<gene>
    <name evidence="2" type="ORF">EIMP300_13010</name>
</gene>
<proteinExistence type="predicted"/>
<name>A0A8S0FG23_ECOLX</name>
<feature type="domain" description="Autotransporter" evidence="1">
    <location>
        <begin position="105"/>
        <end position="227"/>
    </location>
</feature>
<dbReference type="Pfam" id="PF03797">
    <property type="entry name" value="Autotransporter"/>
    <property type="match status" value="1"/>
</dbReference>